<evidence type="ECO:0000256" key="7">
    <source>
        <dbReference type="ARBA" id="ARBA00023288"/>
    </source>
</evidence>
<dbReference type="NCBIfam" id="TIGR01845">
    <property type="entry name" value="outer_NodT"/>
    <property type="match status" value="1"/>
</dbReference>
<dbReference type="Gene3D" id="1.20.1600.10">
    <property type="entry name" value="Outer membrane efflux proteins (OEP)"/>
    <property type="match status" value="1"/>
</dbReference>
<sequence>MLTPLAFAVMVSGCALHPSPAPAPLQLPEQYVQAQEQADEAERAMSDWWDRYHDAELSRIIDLAQENNQDIAVSHAQFAKAMAVLGQTMSAESPTLSGSGTGSKTSANTANVRDHVSSHQVAGLASYEFDMWGRLSNATNSSVSSAESAMKNILYVQKLIRNQVLTQYWTIRQMDAELSVLNEQIDSRRKQLSISESRLTYGVTSELDVEQSKADLASLERTRITTRTNRDVYVQSLAILAGKPDLKVAKSSNIPDLIAAPKLGLPSALLQRRPDLVMAEKKLEAAGFDVAVARAALFPSISLTAQGGGRSGALSSLFGSGSSFWTLGYTLDLPIFDGGLRLSQIDQAEASQQELAAEYQKAMLTAFSDVNKALINLDGYQQQTPWMKDELAAAQKAMDFALRKYQVGTIDYSTLLDTQRSLLDAKKADVGLRYGKLISQANLYYALGN</sequence>
<keyword evidence="10" id="KW-0614">Plasmid</keyword>
<dbReference type="EMBL" id="CP031226">
    <property type="protein sequence ID" value="AXH59710.1"/>
    <property type="molecule type" value="Genomic_DNA"/>
</dbReference>
<dbReference type="InterPro" id="IPR010131">
    <property type="entry name" value="MdtP/NodT-like"/>
</dbReference>
<evidence type="ECO:0000256" key="1">
    <source>
        <dbReference type="ARBA" id="ARBA00007613"/>
    </source>
</evidence>
<gene>
    <name evidence="10" type="ORF">PLA107_031300</name>
</gene>
<dbReference type="Proteomes" id="UP000006426">
    <property type="component" value="Plasmid pmppla107"/>
</dbReference>
<keyword evidence="2 8" id="KW-1134">Transmembrane beta strand</keyword>
<dbReference type="Gene3D" id="2.20.200.10">
    <property type="entry name" value="Outer membrane efflux proteins (OEP)"/>
    <property type="match status" value="1"/>
</dbReference>
<accession>A0AAD0PVV7</accession>
<evidence type="ECO:0000256" key="6">
    <source>
        <dbReference type="ARBA" id="ARBA00023237"/>
    </source>
</evidence>
<keyword evidence="3 8" id="KW-0812">Transmembrane</keyword>
<dbReference type="GO" id="GO:0009279">
    <property type="term" value="C:cell outer membrane"/>
    <property type="evidence" value="ECO:0007669"/>
    <property type="project" value="UniProtKB-SubCell"/>
</dbReference>
<keyword evidence="7 8" id="KW-0449">Lipoprotein</keyword>
<evidence type="ECO:0000313" key="11">
    <source>
        <dbReference type="Proteomes" id="UP000006426"/>
    </source>
</evidence>
<evidence type="ECO:0000256" key="3">
    <source>
        <dbReference type="ARBA" id="ARBA00022692"/>
    </source>
</evidence>
<dbReference type="GO" id="GO:0015562">
    <property type="term" value="F:efflux transmembrane transporter activity"/>
    <property type="evidence" value="ECO:0007669"/>
    <property type="project" value="InterPro"/>
</dbReference>
<proteinExistence type="inferred from homology"/>
<reference evidence="10 11" key="1">
    <citation type="journal article" date="2011" name="PLoS Pathog.">
        <title>Dynamic evolution of pathogenicity revealed by sequencing and comparative genomics of 19 Pseudomonas syringae isolates.</title>
        <authorList>
            <person name="Baltrus D.A."/>
            <person name="Nishimura M.T."/>
            <person name="Romanchuk A."/>
            <person name="Chang J.H."/>
            <person name="Mukhtar M.S."/>
            <person name="Cherkis K."/>
            <person name="Roach J."/>
            <person name="Grant S.R."/>
            <person name="Jones C.D."/>
            <person name="Dangl J.L."/>
        </authorList>
    </citation>
    <scope>NUCLEOTIDE SEQUENCE [LARGE SCALE GENOMIC DNA]</scope>
    <source>
        <strain evidence="10 11">M301315</strain>
    </source>
</reference>
<dbReference type="SUPFAM" id="SSF56954">
    <property type="entry name" value="Outer membrane efflux proteins (OEP)"/>
    <property type="match status" value="1"/>
</dbReference>
<geneLocation type="plasmid" evidence="11">
    <name>pmppla107</name>
</geneLocation>
<feature type="region of interest" description="Disordered" evidence="9">
    <location>
        <begin position="91"/>
        <end position="111"/>
    </location>
</feature>
<dbReference type="InterPro" id="IPR003423">
    <property type="entry name" value="OMP_efflux"/>
</dbReference>
<evidence type="ECO:0000256" key="4">
    <source>
        <dbReference type="ARBA" id="ARBA00023136"/>
    </source>
</evidence>
<dbReference type="Pfam" id="PF02321">
    <property type="entry name" value="OEP"/>
    <property type="match status" value="2"/>
</dbReference>
<protein>
    <submittedName>
        <fullName evidence="10">RND transporter</fullName>
    </submittedName>
</protein>
<evidence type="ECO:0000256" key="8">
    <source>
        <dbReference type="RuleBase" id="RU362097"/>
    </source>
</evidence>
<keyword evidence="4 8" id="KW-0472">Membrane</keyword>
<dbReference type="PANTHER" id="PTHR30203">
    <property type="entry name" value="OUTER MEMBRANE CATION EFFLUX PROTEIN"/>
    <property type="match status" value="1"/>
</dbReference>
<evidence type="ECO:0000256" key="2">
    <source>
        <dbReference type="ARBA" id="ARBA00022452"/>
    </source>
</evidence>
<evidence type="ECO:0000256" key="9">
    <source>
        <dbReference type="SAM" id="MobiDB-lite"/>
    </source>
</evidence>
<comment type="subcellular location">
    <subcellularLocation>
        <location evidence="8">Cell outer membrane</location>
        <topology evidence="8">Lipid-anchor</topology>
    </subcellularLocation>
</comment>
<keyword evidence="5 8" id="KW-0564">Palmitate</keyword>
<evidence type="ECO:0000313" key="10">
    <source>
        <dbReference type="EMBL" id="AXH59710.1"/>
    </source>
</evidence>
<organism evidence="10 11">
    <name type="scientific">Pseudomonas amygdali pv. lachrymans str. M301315</name>
    <dbReference type="NCBI Taxonomy" id="629260"/>
    <lineage>
        <taxon>Bacteria</taxon>
        <taxon>Pseudomonadati</taxon>
        <taxon>Pseudomonadota</taxon>
        <taxon>Gammaproteobacteria</taxon>
        <taxon>Pseudomonadales</taxon>
        <taxon>Pseudomonadaceae</taxon>
        <taxon>Pseudomonas</taxon>
        <taxon>Pseudomonas amygdali</taxon>
    </lineage>
</organism>
<dbReference type="AlphaFoldDB" id="A0AAD0PVV7"/>
<name>A0AAD0PVV7_PSEAV</name>
<dbReference type="PANTHER" id="PTHR30203:SF30">
    <property type="entry name" value="OUTER MEMBRANE PROTEIN-RELATED"/>
    <property type="match status" value="1"/>
</dbReference>
<feature type="compositionally biased region" description="Low complexity" evidence="9">
    <location>
        <begin position="93"/>
        <end position="106"/>
    </location>
</feature>
<evidence type="ECO:0000256" key="5">
    <source>
        <dbReference type="ARBA" id="ARBA00023139"/>
    </source>
</evidence>
<comment type="similarity">
    <text evidence="1 8">Belongs to the outer membrane factor (OMF) (TC 1.B.17) family.</text>
</comment>
<keyword evidence="6" id="KW-0998">Cell outer membrane</keyword>